<dbReference type="PANTHER" id="PTHR31080:SF64">
    <property type="entry name" value="PLANT INVERTASE_PECTIN METHYLESTERASE INHIBITOR SUPERFAMILY PROTEIN"/>
    <property type="match status" value="1"/>
</dbReference>
<gene>
    <name evidence="9" type="ORF">SSX86_007148</name>
</gene>
<evidence type="ECO:0000256" key="4">
    <source>
        <dbReference type="ARBA" id="ARBA00022729"/>
    </source>
</evidence>
<accession>A0AAP0H9D5</accession>
<dbReference type="FunFam" id="1.20.140.40:FF:000010">
    <property type="entry name" value="Pectinesterase"/>
    <property type="match status" value="1"/>
</dbReference>
<protein>
    <recommendedName>
        <fullName evidence="3">pectinesterase</fullName>
        <ecNumber evidence="3">3.1.1.11</ecNumber>
    </recommendedName>
</protein>
<keyword evidence="6" id="KW-0325">Glycoprotein</keyword>
<dbReference type="Gene3D" id="1.20.140.40">
    <property type="entry name" value="Invertase/pectin methylesterase inhibitor family protein"/>
    <property type="match status" value="1"/>
</dbReference>
<evidence type="ECO:0000256" key="5">
    <source>
        <dbReference type="ARBA" id="ARBA00023157"/>
    </source>
</evidence>
<comment type="similarity">
    <text evidence="1">In the N-terminal section; belongs to the PMEI family.</text>
</comment>
<reference evidence="9 10" key="1">
    <citation type="submission" date="2024-04" db="EMBL/GenBank/DDBJ databases">
        <title>The reference genome of an endangered Asteraceae, Deinandra increscens subsp. villosa, native to the Central Coast of California.</title>
        <authorList>
            <person name="Guilliams M."/>
            <person name="Hasenstab-Lehman K."/>
            <person name="Meyer R."/>
            <person name="Mcevoy S."/>
        </authorList>
    </citation>
    <scope>NUCLEOTIDE SEQUENCE [LARGE SCALE GENOMIC DNA]</scope>
    <source>
        <tissue evidence="9">Leaf</tissue>
    </source>
</reference>
<dbReference type="GO" id="GO:0030599">
    <property type="term" value="F:pectinesterase activity"/>
    <property type="evidence" value="ECO:0007669"/>
    <property type="project" value="UniProtKB-EC"/>
</dbReference>
<dbReference type="GO" id="GO:0004857">
    <property type="term" value="F:enzyme inhibitor activity"/>
    <property type="evidence" value="ECO:0007669"/>
    <property type="project" value="InterPro"/>
</dbReference>
<dbReference type="InterPro" id="IPR051955">
    <property type="entry name" value="PME_Inhibitor"/>
</dbReference>
<dbReference type="AlphaFoldDB" id="A0AAP0H9D5"/>
<dbReference type="CDD" id="cd15798">
    <property type="entry name" value="PMEI-like_3"/>
    <property type="match status" value="1"/>
</dbReference>
<evidence type="ECO:0000256" key="1">
    <source>
        <dbReference type="ARBA" id="ARBA00006027"/>
    </source>
</evidence>
<evidence type="ECO:0000256" key="7">
    <source>
        <dbReference type="SAM" id="SignalP"/>
    </source>
</evidence>
<evidence type="ECO:0000313" key="9">
    <source>
        <dbReference type="EMBL" id="KAK9074550.1"/>
    </source>
</evidence>
<comment type="caution">
    <text evidence="9">The sequence shown here is derived from an EMBL/GenBank/DDBJ whole genome shotgun (WGS) entry which is preliminary data.</text>
</comment>
<evidence type="ECO:0000313" key="10">
    <source>
        <dbReference type="Proteomes" id="UP001408789"/>
    </source>
</evidence>
<evidence type="ECO:0000259" key="8">
    <source>
        <dbReference type="SMART" id="SM00856"/>
    </source>
</evidence>
<organism evidence="9 10">
    <name type="scientific">Deinandra increscens subsp. villosa</name>
    <dbReference type="NCBI Taxonomy" id="3103831"/>
    <lineage>
        <taxon>Eukaryota</taxon>
        <taxon>Viridiplantae</taxon>
        <taxon>Streptophyta</taxon>
        <taxon>Embryophyta</taxon>
        <taxon>Tracheophyta</taxon>
        <taxon>Spermatophyta</taxon>
        <taxon>Magnoliopsida</taxon>
        <taxon>eudicotyledons</taxon>
        <taxon>Gunneridae</taxon>
        <taxon>Pentapetalae</taxon>
        <taxon>asterids</taxon>
        <taxon>campanulids</taxon>
        <taxon>Asterales</taxon>
        <taxon>Asteraceae</taxon>
        <taxon>Asteroideae</taxon>
        <taxon>Heliantheae alliance</taxon>
        <taxon>Madieae</taxon>
        <taxon>Madiinae</taxon>
        <taxon>Deinandra</taxon>
    </lineage>
</organism>
<dbReference type="Proteomes" id="UP001408789">
    <property type="component" value="Unassembled WGS sequence"/>
</dbReference>
<proteinExistence type="inferred from homology"/>
<comment type="similarity">
    <text evidence="2">In the C-terminal section; belongs to the pectinesterase family.</text>
</comment>
<dbReference type="PANTHER" id="PTHR31080">
    <property type="entry name" value="PECTINESTERASE INHIBITOR-LIKE"/>
    <property type="match status" value="1"/>
</dbReference>
<evidence type="ECO:0000256" key="2">
    <source>
        <dbReference type="ARBA" id="ARBA00007786"/>
    </source>
</evidence>
<dbReference type="EMBL" id="JBCNJP010000008">
    <property type="protein sequence ID" value="KAK9074550.1"/>
    <property type="molecule type" value="Genomic_DNA"/>
</dbReference>
<feature type="signal peptide" evidence="7">
    <location>
        <begin position="1"/>
        <end position="22"/>
    </location>
</feature>
<keyword evidence="10" id="KW-1185">Reference proteome</keyword>
<dbReference type="SUPFAM" id="SSF101148">
    <property type="entry name" value="Plant invertase/pectin methylesterase inhibitor"/>
    <property type="match status" value="1"/>
</dbReference>
<dbReference type="Pfam" id="PF04043">
    <property type="entry name" value="PMEI"/>
    <property type="match status" value="1"/>
</dbReference>
<feature type="domain" description="Pectinesterase inhibitor" evidence="8">
    <location>
        <begin position="31"/>
        <end position="191"/>
    </location>
</feature>
<dbReference type="SMART" id="SM00856">
    <property type="entry name" value="PMEI"/>
    <property type="match status" value="1"/>
</dbReference>
<name>A0AAP0H9D5_9ASTR</name>
<dbReference type="InterPro" id="IPR035513">
    <property type="entry name" value="Invertase/methylesterase_inhib"/>
</dbReference>
<keyword evidence="5" id="KW-1015">Disulfide bond</keyword>
<dbReference type="EC" id="3.1.1.11" evidence="3"/>
<dbReference type="InterPro" id="IPR006501">
    <property type="entry name" value="Pectinesterase_inhib_dom"/>
</dbReference>
<evidence type="ECO:0000256" key="6">
    <source>
        <dbReference type="ARBA" id="ARBA00023180"/>
    </source>
</evidence>
<keyword evidence="4 7" id="KW-0732">Signal</keyword>
<dbReference type="NCBIfam" id="TIGR01614">
    <property type="entry name" value="PME_inhib"/>
    <property type="match status" value="1"/>
</dbReference>
<evidence type="ECO:0000256" key="3">
    <source>
        <dbReference type="ARBA" id="ARBA00013229"/>
    </source>
</evidence>
<feature type="chain" id="PRO_5043025785" description="pectinesterase" evidence="7">
    <location>
        <begin position="23"/>
        <end position="202"/>
    </location>
</feature>
<sequence>MKIQIPPTLFLFFFCLLSTTTAGDTFRPPSTDQDFIRTSCQTTLYPQTCLTSLSGHSYSVQQNPGRLARLAIGVTLSKAARMAKLMANVSRHADYVATPRVAAAVHDCCTVFGDAVDEIRGALRQMRRLGGSGERVRFQLSNVQTWMSAALTDEDTCTDGFDDVAGEGVEVKDVLERVVKVKEVTSNALALVNRFADAIQTP</sequence>